<evidence type="ECO:0008006" key="5">
    <source>
        <dbReference type="Google" id="ProtNLM"/>
    </source>
</evidence>
<evidence type="ECO:0000256" key="1">
    <source>
        <dbReference type="SAM" id="Phobius"/>
    </source>
</evidence>
<dbReference type="AlphaFoldDB" id="A0A1G5S3N0"/>
<keyword evidence="1" id="KW-0812">Transmembrane</keyword>
<accession>A0A1G5S3N0</accession>
<dbReference type="Proteomes" id="UP000199428">
    <property type="component" value="Unassembled WGS sequence"/>
</dbReference>
<protein>
    <recommendedName>
        <fullName evidence="5">LPXTG cell wall anchor domain-containing protein</fullName>
    </recommendedName>
</protein>
<reference evidence="3 4" key="1">
    <citation type="submission" date="2016-10" db="EMBL/GenBank/DDBJ databases">
        <authorList>
            <person name="de Groot N.N."/>
        </authorList>
    </citation>
    <scope>NUCLEOTIDE SEQUENCE [LARGE SCALE GENOMIC DNA]</scope>
    <source>
        <strain evidence="3 4">DSM 10317</strain>
    </source>
</reference>
<gene>
    <name evidence="3" type="ORF">SAMN02910350_02571</name>
</gene>
<feature type="chain" id="PRO_5039012645" description="LPXTG cell wall anchor domain-containing protein" evidence="2">
    <location>
        <begin position="23"/>
        <end position="270"/>
    </location>
</feature>
<name>A0A1G5S3N0_PSEXY</name>
<keyword evidence="2" id="KW-0732">Signal</keyword>
<feature type="signal peptide" evidence="2">
    <location>
        <begin position="1"/>
        <end position="22"/>
    </location>
</feature>
<feature type="transmembrane region" description="Helical" evidence="1">
    <location>
        <begin position="238"/>
        <end position="264"/>
    </location>
</feature>
<proteinExistence type="predicted"/>
<keyword evidence="1" id="KW-0472">Membrane</keyword>
<organism evidence="3 4">
    <name type="scientific">Pseudobutyrivibrio xylanivorans</name>
    <dbReference type="NCBI Taxonomy" id="185007"/>
    <lineage>
        <taxon>Bacteria</taxon>
        <taxon>Bacillati</taxon>
        <taxon>Bacillota</taxon>
        <taxon>Clostridia</taxon>
        <taxon>Lachnospirales</taxon>
        <taxon>Lachnospiraceae</taxon>
        <taxon>Pseudobutyrivibrio</taxon>
    </lineage>
</organism>
<sequence>MKKRIMNLVLALALTVVGLAGQNITTEAKTHTTSWPVTYDGNKVTSKFSENVTNATMSAVMPGDTVIYEIDYSTSVDADFYLNADIINSLEERDANDNESYEATEGAYTYIIKNGDQVICDSELIGVSDEADLIKGLKQVDGGDKFFELGRLPAGGSGKVTISITLDGNSQDNSYMYKLATLDIKIGAQAAPKNVVNHKPGASRKVVYTVPGGTEIVSITDPDTPLAVVRNNPQTGDMIAPILVCTTGLILGFLIIAIYFSIVFKQRSRR</sequence>
<keyword evidence="1" id="KW-1133">Transmembrane helix</keyword>
<dbReference type="RefSeq" id="WP_028247687.1">
    <property type="nucleotide sequence ID" value="NZ_FMWK01000017.1"/>
</dbReference>
<evidence type="ECO:0000313" key="3">
    <source>
        <dbReference type="EMBL" id="SCZ80975.1"/>
    </source>
</evidence>
<evidence type="ECO:0000313" key="4">
    <source>
        <dbReference type="Proteomes" id="UP000199428"/>
    </source>
</evidence>
<dbReference type="EMBL" id="FMWK01000017">
    <property type="protein sequence ID" value="SCZ80975.1"/>
    <property type="molecule type" value="Genomic_DNA"/>
</dbReference>
<evidence type="ECO:0000256" key="2">
    <source>
        <dbReference type="SAM" id="SignalP"/>
    </source>
</evidence>